<accession>A0A161HGE4</accession>
<dbReference type="GO" id="GO:0005737">
    <property type="term" value="C:cytoplasm"/>
    <property type="evidence" value="ECO:0007669"/>
    <property type="project" value="TreeGrafter"/>
</dbReference>
<feature type="compositionally biased region" description="Acidic residues" evidence="1">
    <location>
        <begin position="109"/>
        <end position="125"/>
    </location>
</feature>
<dbReference type="PANTHER" id="PTHR28020:SF1">
    <property type="entry name" value="YAP1-BINDING PROTEIN 1-RELATED"/>
    <property type="match status" value="1"/>
</dbReference>
<evidence type="ECO:0000256" key="1">
    <source>
        <dbReference type="SAM" id="MobiDB-lite"/>
    </source>
</evidence>
<reference evidence="2 3" key="1">
    <citation type="submission" date="2016-02" db="EMBL/GenBank/DDBJ databases">
        <title>Complete genome sequence and transcriptome regulation of the pentose utilising yeast Sugiyamaella lignohabitans.</title>
        <authorList>
            <person name="Bellasio M."/>
            <person name="Peymann A."/>
            <person name="Valli M."/>
            <person name="Sipitzky M."/>
            <person name="Graf A."/>
            <person name="Sauer M."/>
            <person name="Marx H."/>
            <person name="Mattanovich D."/>
        </authorList>
    </citation>
    <scope>NUCLEOTIDE SEQUENCE [LARGE SCALE GENOMIC DNA]</scope>
    <source>
        <strain evidence="2 3">CBS 10342</strain>
    </source>
</reference>
<dbReference type="RefSeq" id="XP_018737277.1">
    <property type="nucleotide sequence ID" value="XM_018879353.1"/>
</dbReference>
<feature type="compositionally biased region" description="Acidic residues" evidence="1">
    <location>
        <begin position="72"/>
        <end position="82"/>
    </location>
</feature>
<proteinExistence type="predicted"/>
<feature type="region of interest" description="Disordered" evidence="1">
    <location>
        <begin position="1"/>
        <end position="135"/>
    </location>
</feature>
<sequence>MSSSETTKATESAVKTAQDLVSQLTDKNQNSSDTGKNTTSIDKSIGSEQSEKVTPTIEKDYAPAEDQHNKEDEDDDEEEDNDLTPTPSTAFQAPKLPPRNVTGKVGLGNDDDTKDEDEDEDEDDSNSTTLSAPEIIRQAAKDAAKYNDYISYATVLEETMEDPSRYSDDERQEILEALLEVLEADNVLVQEIGWDLPIPLLEYVESEYNFSEYLASSVHIKLVMRIFTILCERGNPKELFLKGVEALSTMQVCSDGDEDDPETEIKERYADMKFYLAFELMFFSLRRIDVQYPSRFLATAITVLLSFVASNLENMKLLSLGVLLRRLFTFARDYDTGVEVGEEPSVDRILQYPQSEIDIQQKLLQSFVTWIADFTFQRFSVQWAQRLYYELKTDASGNSTPYELHLYTGRITECIERFSQLTYSFDMDVIKLLKELVDKKEPLGTQRDLKTDTIKEEDEDNEATEASEQDKPKSMFSDLSEEGIFLLATQVRFDYRQQTDNDLTFSELVKLSLRFYRKYSTSGSNTPLGIQDASLFWAQWLARNITAEEVRKIPSDDFAAYLQSLMVLSATSSDKESRFIAYSLTAKLLSLHNPQVSFDFIVDTLTYCPFENVKDATVRILKSLALPRRTGAASSGPIVSPALRRASATTVDSLSDGISSLSVNSSSPTPDGVVPAVIVLTKERTQIIEKLVKGTSDEVHESGGILSDCLPVLLSWINFITLVETDKQFLTQFVSDVTKLLAAPSTSLDDRAKEAYRQRQGFLTLSLESLKRRRLD</sequence>
<dbReference type="InterPro" id="IPR013877">
    <property type="entry name" value="YAP-bd/ALF4/Glomulin"/>
</dbReference>
<dbReference type="EMBL" id="CP014503">
    <property type="protein sequence ID" value="ANB14800.1"/>
    <property type="molecule type" value="Genomic_DNA"/>
</dbReference>
<feature type="compositionally biased region" description="Polar residues" evidence="1">
    <location>
        <begin position="19"/>
        <end position="48"/>
    </location>
</feature>
<dbReference type="Pfam" id="PF08568">
    <property type="entry name" value="Kinetochor_Ybp2"/>
    <property type="match status" value="1"/>
</dbReference>
<feature type="compositionally biased region" description="Low complexity" evidence="1">
    <location>
        <begin position="1"/>
        <end position="13"/>
    </location>
</feature>
<name>A0A161HGE4_9ASCO</name>
<dbReference type="GO" id="GO:0034599">
    <property type="term" value="P:cellular response to oxidative stress"/>
    <property type="evidence" value="ECO:0007669"/>
    <property type="project" value="InterPro"/>
</dbReference>
<evidence type="ECO:0000313" key="2">
    <source>
        <dbReference type="EMBL" id="ANB14800.1"/>
    </source>
</evidence>
<evidence type="ECO:0000313" key="3">
    <source>
        <dbReference type="Proteomes" id="UP000189580"/>
    </source>
</evidence>
<feature type="region of interest" description="Disordered" evidence="1">
    <location>
        <begin position="447"/>
        <end position="475"/>
    </location>
</feature>
<protein>
    <submittedName>
        <fullName evidence="2">Ybp1p</fullName>
    </submittedName>
</protein>
<dbReference type="Proteomes" id="UP000189580">
    <property type="component" value="Chromosome b"/>
</dbReference>
<feature type="compositionally biased region" description="Basic and acidic residues" evidence="1">
    <location>
        <begin position="57"/>
        <end position="71"/>
    </location>
</feature>
<keyword evidence="3" id="KW-1185">Reference proteome</keyword>
<dbReference type="OrthoDB" id="5396786at2759"/>
<dbReference type="InterPro" id="IPR040347">
    <property type="entry name" value="YBP1/2"/>
</dbReference>
<gene>
    <name evidence="2" type="primary">YBP1</name>
    <name evidence="2" type="ORF">AWJ20_2411</name>
</gene>
<organism evidence="2 3">
    <name type="scientific">Sugiyamaella lignohabitans</name>
    <dbReference type="NCBI Taxonomy" id="796027"/>
    <lineage>
        <taxon>Eukaryota</taxon>
        <taxon>Fungi</taxon>
        <taxon>Dikarya</taxon>
        <taxon>Ascomycota</taxon>
        <taxon>Saccharomycotina</taxon>
        <taxon>Dipodascomycetes</taxon>
        <taxon>Dipodascales</taxon>
        <taxon>Trichomonascaceae</taxon>
        <taxon>Sugiyamaella</taxon>
    </lineage>
</organism>
<dbReference type="KEGG" id="slb:AWJ20_2411"/>
<dbReference type="AlphaFoldDB" id="A0A161HGE4"/>
<dbReference type="PANTHER" id="PTHR28020">
    <property type="entry name" value="YAP1-BINDING PROTEIN 1-RELATED"/>
    <property type="match status" value="1"/>
</dbReference>
<dbReference type="GeneID" id="30034320"/>
<feature type="compositionally biased region" description="Acidic residues" evidence="1">
    <location>
        <begin position="455"/>
        <end position="467"/>
    </location>
</feature>